<dbReference type="Proteomes" id="UP001336250">
    <property type="component" value="Unassembled WGS sequence"/>
</dbReference>
<dbReference type="CDD" id="cd06170">
    <property type="entry name" value="LuxR_C_like"/>
    <property type="match status" value="1"/>
</dbReference>
<evidence type="ECO:0000256" key="3">
    <source>
        <dbReference type="ARBA" id="ARBA00023163"/>
    </source>
</evidence>
<dbReference type="SMART" id="SM00382">
    <property type="entry name" value="AAA"/>
    <property type="match status" value="1"/>
</dbReference>
<dbReference type="Gene3D" id="1.10.10.10">
    <property type="entry name" value="Winged helix-like DNA-binding domain superfamily/Winged helix DNA-binding domain"/>
    <property type="match status" value="1"/>
</dbReference>
<dbReference type="SUPFAM" id="SSF48452">
    <property type="entry name" value="TPR-like"/>
    <property type="match status" value="1"/>
</dbReference>
<dbReference type="Gene3D" id="1.25.40.10">
    <property type="entry name" value="Tetratricopeptide repeat domain"/>
    <property type="match status" value="1"/>
</dbReference>
<evidence type="ECO:0000256" key="2">
    <source>
        <dbReference type="ARBA" id="ARBA00023125"/>
    </source>
</evidence>
<dbReference type="InterPro" id="IPR011990">
    <property type="entry name" value="TPR-like_helical_dom_sf"/>
</dbReference>
<dbReference type="Pfam" id="PF25873">
    <property type="entry name" value="WHD_MalT"/>
    <property type="match status" value="1"/>
</dbReference>
<sequence>MPAARPTPKFRPPRLRRDVVARSALLTRAEAGALDARLLLVQAPAGFGKTTLLAQLAERLAAAQPRGHHIAWLTVDADDNDANRLLAAVLAALRPWPLEWPVEPEAVLSQVQGDGAAARAALVPVLNALASYGGERAWLFIDDLHRVTDAGALALLDALLERLPPEIGLVVGSRTEPALALARRRARGELAELLAADLQFDAEAARAMLAARGVEALPAEGLQAVLARTGGWAAGLQLLAGAHAGRGAALTPLPAGALGAGTAAQRHLFEFFASEVLAELPDDLRQFVLRCAVLDELTPAACAAVAGRADTPAVLDALYRRHLFLTALDDTSPAPAALRFHDLFLDFLRSELDRRAPGLAATLHARAAAAVDTPERAVHHWLRAGRWDDALAAMHRAAPALLAAGGRALVERWLAQLPDELRASHAAALHLQGLCAWSAWDWPGARDRFRPAVEAYRAAGDEEHAVEVLSMLGACHNGMGELAESTAALAQARGWPLPPALQVPFDSLRAWVGLATGALDEITPAIAAMAQNVRRAPATRFPNVADMGYGHLVGLPGTAGPLRELIALGQPQPGDARELRMPALAAWLAFWHGEPSPFKPLLHELQHLQRQAPGKRVLVTSAQHLTALQQAAAGEPALAKAAAQAAVEAFDAPEAAGQRPGWLRSHQHVLARVHWIAQDAAGLAALLPRLRPAHGPQEWPVLDVAALLVQGQAALLAGQAERALPLLRGAAERHRTHRLPVFFGDPRLPLAFALQQSGDEAGALAAFDAALADAAAEDALGPLLMEPRARVERLWAAWAAAPAPECAADGASAGLSARARAAAERLHARWLAWAPSAVQPPAVDRGLASLSDREREVLALLADGQSNKLIARAMSISPHTVKRHVANLLDKLGVQTRTQAAARWLQPRR</sequence>
<proteinExistence type="predicted"/>
<organism evidence="5 6">
    <name type="scientific">Aquincola agrisoli</name>
    <dbReference type="NCBI Taxonomy" id="3119538"/>
    <lineage>
        <taxon>Bacteria</taxon>
        <taxon>Pseudomonadati</taxon>
        <taxon>Pseudomonadota</taxon>
        <taxon>Betaproteobacteria</taxon>
        <taxon>Burkholderiales</taxon>
        <taxon>Sphaerotilaceae</taxon>
        <taxon>Aquincola</taxon>
    </lineage>
</organism>
<gene>
    <name evidence="5" type="ORF">V4F39_16490</name>
</gene>
<dbReference type="GO" id="GO:0006355">
    <property type="term" value="P:regulation of DNA-templated transcription"/>
    <property type="evidence" value="ECO:0007669"/>
    <property type="project" value="InterPro"/>
</dbReference>
<keyword evidence="2" id="KW-0238">DNA-binding</keyword>
<keyword evidence="3" id="KW-0804">Transcription</keyword>
<dbReference type="PANTHER" id="PTHR44688">
    <property type="entry name" value="DNA-BINDING TRANSCRIPTIONAL ACTIVATOR DEVR_DOSR"/>
    <property type="match status" value="1"/>
</dbReference>
<evidence type="ECO:0000313" key="6">
    <source>
        <dbReference type="Proteomes" id="UP001336250"/>
    </source>
</evidence>
<feature type="domain" description="HTH luxR-type" evidence="4">
    <location>
        <begin position="843"/>
        <end position="908"/>
    </location>
</feature>
<dbReference type="RefSeq" id="WP_332290801.1">
    <property type="nucleotide sequence ID" value="NZ_JAZIBG010000035.1"/>
</dbReference>
<dbReference type="InterPro" id="IPR027417">
    <property type="entry name" value="P-loop_NTPase"/>
</dbReference>
<dbReference type="PROSITE" id="PS00622">
    <property type="entry name" value="HTH_LUXR_1"/>
    <property type="match status" value="1"/>
</dbReference>
<dbReference type="EMBL" id="JAZIBG010000035">
    <property type="protein sequence ID" value="MEF7615515.1"/>
    <property type="molecule type" value="Genomic_DNA"/>
</dbReference>
<keyword evidence="1" id="KW-0805">Transcription regulation</keyword>
<dbReference type="SMART" id="SM00421">
    <property type="entry name" value="HTH_LUXR"/>
    <property type="match status" value="1"/>
</dbReference>
<name>A0AAW9QKE2_9BURK</name>
<dbReference type="AlphaFoldDB" id="A0AAW9QKE2"/>
<accession>A0AAW9QKE2</accession>
<dbReference type="Pfam" id="PF00196">
    <property type="entry name" value="GerE"/>
    <property type="match status" value="1"/>
</dbReference>
<dbReference type="Gene3D" id="3.40.50.300">
    <property type="entry name" value="P-loop containing nucleotide triphosphate hydrolases"/>
    <property type="match status" value="1"/>
</dbReference>
<dbReference type="InterPro" id="IPR000792">
    <property type="entry name" value="Tscrpt_reg_LuxR_C"/>
</dbReference>
<dbReference type="InterPro" id="IPR003593">
    <property type="entry name" value="AAA+_ATPase"/>
</dbReference>
<dbReference type="SUPFAM" id="SSF46894">
    <property type="entry name" value="C-terminal effector domain of the bipartite response regulators"/>
    <property type="match status" value="1"/>
</dbReference>
<evidence type="ECO:0000259" key="4">
    <source>
        <dbReference type="PROSITE" id="PS50043"/>
    </source>
</evidence>
<dbReference type="InterPro" id="IPR036388">
    <property type="entry name" value="WH-like_DNA-bd_sf"/>
</dbReference>
<keyword evidence="6" id="KW-1185">Reference proteome</keyword>
<evidence type="ECO:0000256" key="1">
    <source>
        <dbReference type="ARBA" id="ARBA00023015"/>
    </source>
</evidence>
<evidence type="ECO:0000313" key="5">
    <source>
        <dbReference type="EMBL" id="MEF7615515.1"/>
    </source>
</evidence>
<dbReference type="GO" id="GO:0003677">
    <property type="term" value="F:DNA binding"/>
    <property type="evidence" value="ECO:0007669"/>
    <property type="project" value="UniProtKB-KW"/>
</dbReference>
<dbReference type="SUPFAM" id="SSF52540">
    <property type="entry name" value="P-loop containing nucleoside triphosphate hydrolases"/>
    <property type="match status" value="1"/>
</dbReference>
<dbReference type="InterPro" id="IPR059106">
    <property type="entry name" value="WHD_MalT"/>
</dbReference>
<comment type="caution">
    <text evidence="5">The sequence shown here is derived from an EMBL/GenBank/DDBJ whole genome shotgun (WGS) entry which is preliminary data.</text>
</comment>
<dbReference type="PANTHER" id="PTHR44688:SF16">
    <property type="entry name" value="DNA-BINDING TRANSCRIPTIONAL ACTIVATOR DEVR_DOSR"/>
    <property type="match status" value="1"/>
</dbReference>
<reference evidence="5 6" key="1">
    <citation type="submission" date="2024-02" db="EMBL/GenBank/DDBJ databases">
        <title>Genome sequence of Aquincola sp. MAHUQ-54.</title>
        <authorList>
            <person name="Huq M.A."/>
        </authorList>
    </citation>
    <scope>NUCLEOTIDE SEQUENCE [LARGE SCALE GENOMIC DNA]</scope>
    <source>
        <strain evidence="5 6">MAHUQ-54</strain>
    </source>
</reference>
<protein>
    <submittedName>
        <fullName evidence="5">LuxR C-terminal-related transcriptional regulator</fullName>
    </submittedName>
</protein>
<dbReference type="InterPro" id="IPR016032">
    <property type="entry name" value="Sig_transdc_resp-reg_C-effctor"/>
</dbReference>
<dbReference type="PROSITE" id="PS50043">
    <property type="entry name" value="HTH_LUXR_2"/>
    <property type="match status" value="1"/>
</dbReference>
<dbReference type="PRINTS" id="PR00038">
    <property type="entry name" value="HTHLUXR"/>
</dbReference>